<comment type="caution">
    <text evidence="2">The sequence shown here is derived from an EMBL/GenBank/DDBJ whole genome shotgun (WGS) entry which is preliminary data.</text>
</comment>
<reference evidence="2" key="1">
    <citation type="journal article" date="2022" name="bioRxiv">
        <title>Sequencing and chromosome-scale assembly of the giantPleurodeles waltlgenome.</title>
        <authorList>
            <person name="Brown T."/>
            <person name="Elewa A."/>
            <person name="Iarovenko S."/>
            <person name="Subramanian E."/>
            <person name="Araus A.J."/>
            <person name="Petzold A."/>
            <person name="Susuki M."/>
            <person name="Suzuki K.-i.T."/>
            <person name="Hayashi T."/>
            <person name="Toyoda A."/>
            <person name="Oliveira C."/>
            <person name="Osipova E."/>
            <person name="Leigh N.D."/>
            <person name="Simon A."/>
            <person name="Yun M.H."/>
        </authorList>
    </citation>
    <scope>NUCLEOTIDE SEQUENCE</scope>
    <source>
        <strain evidence="2">20211129_DDA</strain>
        <tissue evidence="2">Liver</tissue>
    </source>
</reference>
<feature type="compositionally biased region" description="Low complexity" evidence="1">
    <location>
        <begin position="15"/>
        <end position="24"/>
    </location>
</feature>
<feature type="region of interest" description="Disordered" evidence="1">
    <location>
        <begin position="1"/>
        <end position="24"/>
    </location>
</feature>
<dbReference type="AlphaFoldDB" id="A0AAV7WP95"/>
<dbReference type="Proteomes" id="UP001066276">
    <property type="component" value="Chromosome 1_1"/>
</dbReference>
<evidence type="ECO:0000313" key="3">
    <source>
        <dbReference type="Proteomes" id="UP001066276"/>
    </source>
</evidence>
<evidence type="ECO:0000256" key="1">
    <source>
        <dbReference type="SAM" id="MobiDB-lite"/>
    </source>
</evidence>
<accession>A0AAV7WP95</accession>
<dbReference type="EMBL" id="JANPWB010000001">
    <property type="protein sequence ID" value="KAJ1215898.1"/>
    <property type="molecule type" value="Genomic_DNA"/>
</dbReference>
<keyword evidence="3" id="KW-1185">Reference proteome</keyword>
<evidence type="ECO:0000313" key="2">
    <source>
        <dbReference type="EMBL" id="KAJ1215898.1"/>
    </source>
</evidence>
<proteinExistence type="predicted"/>
<sequence>MLVSPRPSLGVSQASSSFPSLSVESPQFGALAPTLTSATLLNPGDGVKWLPLPAVTRMKNGIGFLPDDFRVGSVRCGDAPGVWRVRLR</sequence>
<organism evidence="2 3">
    <name type="scientific">Pleurodeles waltl</name>
    <name type="common">Iberian ribbed newt</name>
    <dbReference type="NCBI Taxonomy" id="8319"/>
    <lineage>
        <taxon>Eukaryota</taxon>
        <taxon>Metazoa</taxon>
        <taxon>Chordata</taxon>
        <taxon>Craniata</taxon>
        <taxon>Vertebrata</taxon>
        <taxon>Euteleostomi</taxon>
        <taxon>Amphibia</taxon>
        <taxon>Batrachia</taxon>
        <taxon>Caudata</taxon>
        <taxon>Salamandroidea</taxon>
        <taxon>Salamandridae</taxon>
        <taxon>Pleurodelinae</taxon>
        <taxon>Pleurodeles</taxon>
    </lineage>
</organism>
<name>A0AAV7WP95_PLEWA</name>
<protein>
    <submittedName>
        <fullName evidence="2">Uncharacterized protein</fullName>
    </submittedName>
</protein>
<gene>
    <name evidence="2" type="ORF">NDU88_003505</name>
</gene>